<organism evidence="2 3">
    <name type="scientific">Panicum hallii var. hallii</name>
    <dbReference type="NCBI Taxonomy" id="1504633"/>
    <lineage>
        <taxon>Eukaryota</taxon>
        <taxon>Viridiplantae</taxon>
        <taxon>Streptophyta</taxon>
        <taxon>Embryophyta</taxon>
        <taxon>Tracheophyta</taxon>
        <taxon>Spermatophyta</taxon>
        <taxon>Magnoliopsida</taxon>
        <taxon>Liliopsida</taxon>
        <taxon>Poales</taxon>
        <taxon>Poaceae</taxon>
        <taxon>PACMAD clade</taxon>
        <taxon>Panicoideae</taxon>
        <taxon>Panicodae</taxon>
        <taxon>Paniceae</taxon>
        <taxon>Panicinae</taxon>
        <taxon>Panicum</taxon>
        <taxon>Panicum sect. Panicum</taxon>
    </lineage>
</organism>
<dbReference type="Proteomes" id="UP000244336">
    <property type="component" value="Chromosome 9"/>
</dbReference>
<proteinExistence type="predicted"/>
<evidence type="ECO:0000256" key="1">
    <source>
        <dbReference type="SAM" id="MobiDB-lite"/>
    </source>
</evidence>
<evidence type="ECO:0000313" key="2">
    <source>
        <dbReference type="EMBL" id="PUZ40006.1"/>
    </source>
</evidence>
<gene>
    <name evidence="2" type="ORF">GQ55_9G389200</name>
</gene>
<dbReference type="EMBL" id="CM009757">
    <property type="protein sequence ID" value="PUZ40006.1"/>
    <property type="molecule type" value="Genomic_DNA"/>
</dbReference>
<dbReference type="OrthoDB" id="10398610at2759"/>
<feature type="region of interest" description="Disordered" evidence="1">
    <location>
        <begin position="40"/>
        <end position="67"/>
    </location>
</feature>
<dbReference type="Gramene" id="PUZ40006">
    <property type="protein sequence ID" value="PUZ40006"/>
    <property type="gene ID" value="GQ55_9G389200"/>
</dbReference>
<keyword evidence="3" id="KW-1185">Reference proteome</keyword>
<sequence length="132" mass="14474">MYRQSPLPAPAAETRVEHILLPVPSAASLRLHFSPPSLTCPPAPYARPRPRPNRSPPLQQQIKQPPVTGLCPMVSPSSASSSLDHGCSYLYKKNVPLLLTFAMADAHYLFDEMHTPCLARNCTQSSSRVLSL</sequence>
<accession>A0A2T7C9J3</accession>
<reference evidence="2 3" key="1">
    <citation type="submission" date="2018-04" db="EMBL/GenBank/DDBJ databases">
        <title>WGS assembly of Panicum hallii var. hallii HAL2.</title>
        <authorList>
            <person name="Lovell J."/>
            <person name="Jenkins J."/>
            <person name="Lowry D."/>
            <person name="Mamidi S."/>
            <person name="Sreedasyam A."/>
            <person name="Weng X."/>
            <person name="Barry K."/>
            <person name="Bonette J."/>
            <person name="Campitelli B."/>
            <person name="Daum C."/>
            <person name="Gordon S."/>
            <person name="Gould B."/>
            <person name="Lipzen A."/>
            <person name="MacQueen A."/>
            <person name="Palacio-Mejia J."/>
            <person name="Plott C."/>
            <person name="Shakirov E."/>
            <person name="Shu S."/>
            <person name="Yoshinaga Y."/>
            <person name="Zane M."/>
            <person name="Rokhsar D."/>
            <person name="Grimwood J."/>
            <person name="Schmutz J."/>
            <person name="Juenger T."/>
        </authorList>
    </citation>
    <scope>NUCLEOTIDE SEQUENCE [LARGE SCALE GENOMIC DNA]</scope>
    <source>
        <strain evidence="3">cv. HAL2</strain>
    </source>
</reference>
<evidence type="ECO:0000313" key="3">
    <source>
        <dbReference type="Proteomes" id="UP000244336"/>
    </source>
</evidence>
<protein>
    <submittedName>
        <fullName evidence="2">Uncharacterized protein</fullName>
    </submittedName>
</protein>
<name>A0A2T7C9J3_9POAL</name>
<dbReference type="AlphaFoldDB" id="A0A2T7C9J3"/>